<reference evidence="3" key="2">
    <citation type="submission" date="2021-02" db="EMBL/GenBank/DDBJ databases">
        <title>Aspergillus puulaauensis MK2 genome sequence.</title>
        <authorList>
            <person name="Futagami T."/>
            <person name="Mori K."/>
            <person name="Kadooka C."/>
            <person name="Tanaka T."/>
        </authorList>
    </citation>
    <scope>NUCLEOTIDE SEQUENCE</scope>
    <source>
        <strain evidence="3">MK2</strain>
    </source>
</reference>
<accession>A0A7R8AM90</accession>
<protein>
    <recommendedName>
        <fullName evidence="5">Fungal-specific transcription factor domain-containing protein</fullName>
    </recommendedName>
</protein>
<dbReference type="PANTHER" id="PTHR37534:SF15">
    <property type="entry name" value="ZN(II)2CYS6 TRANSCRIPTION FACTOR (EUROFUNG)"/>
    <property type="match status" value="1"/>
</dbReference>
<evidence type="ECO:0000256" key="2">
    <source>
        <dbReference type="ARBA" id="ARBA00023242"/>
    </source>
</evidence>
<reference evidence="3" key="1">
    <citation type="submission" date="2021-01" db="EMBL/GenBank/DDBJ databases">
        <authorList>
            <consortium name="Aspergillus puulaauensis MK2 genome sequencing consortium"/>
            <person name="Kazuki M."/>
            <person name="Futagami T."/>
        </authorList>
    </citation>
    <scope>NUCLEOTIDE SEQUENCE</scope>
    <source>
        <strain evidence="3">MK2</strain>
    </source>
</reference>
<proteinExistence type="predicted"/>
<dbReference type="GO" id="GO:0003700">
    <property type="term" value="F:DNA-binding transcription factor activity"/>
    <property type="evidence" value="ECO:0007669"/>
    <property type="project" value="TreeGrafter"/>
</dbReference>
<dbReference type="Pfam" id="PF11951">
    <property type="entry name" value="Fungal_trans_2"/>
    <property type="match status" value="1"/>
</dbReference>
<dbReference type="GeneID" id="64974091"/>
<keyword evidence="4" id="KW-1185">Reference proteome</keyword>
<dbReference type="EMBL" id="AP024446">
    <property type="protein sequence ID" value="BCS24086.1"/>
    <property type="molecule type" value="Genomic_DNA"/>
</dbReference>
<evidence type="ECO:0000313" key="3">
    <source>
        <dbReference type="EMBL" id="BCS24086.1"/>
    </source>
</evidence>
<dbReference type="KEGG" id="apuu:APUU_40530A"/>
<sequence>MQTARFWLNTTSEDIRCFYDSDGSRHWEVLNGITTDASLPAQRSGVSSISLPLSHCPSLAEIDRFLFHYFSHTCTIRRSLVDYDNPWRSVLLPLCYQSDGLLHMAIAWAAHILRNQCASRDIPRYDQMILAHKCRSLKYLRNMVPQRTDDRDAISLAETKAERDALLLLVMFHCLLEVASGSIREWTYHMRGALLIIKFYTNPKVENRREVFSHEVLELVYSFFLEKGTFLGTTMTATTGNDEEDSLEWSTEVPAIFPFLTGRGSVKINPCMGLSHELLDIISSISNQTKHHPRDTTQAFTALHSRLTNLAIQTQTQPADQDITDTDTANLMNLHSKAFESATWIYLHHALGAAPRDCKAIQTLHLPILLTTLSQIHKMHGPLLGFLPYPMWALFIASCVVLEQDRVKILEWFTVLNCKKPVSNVPSTMAAVEAVWKRRDLEAVSEVDGVSPGYGPSAGVQPEKRGPIWMAAISQLGWKMPFT</sequence>
<dbReference type="Proteomes" id="UP000654913">
    <property type="component" value="Chromosome 4"/>
</dbReference>
<dbReference type="GO" id="GO:0005634">
    <property type="term" value="C:nucleus"/>
    <property type="evidence" value="ECO:0007669"/>
    <property type="project" value="UniProtKB-SubCell"/>
</dbReference>
<evidence type="ECO:0000256" key="1">
    <source>
        <dbReference type="ARBA" id="ARBA00004123"/>
    </source>
</evidence>
<organism evidence="3 4">
    <name type="scientific">Aspergillus puulaauensis</name>
    <dbReference type="NCBI Taxonomy" id="1220207"/>
    <lineage>
        <taxon>Eukaryota</taxon>
        <taxon>Fungi</taxon>
        <taxon>Dikarya</taxon>
        <taxon>Ascomycota</taxon>
        <taxon>Pezizomycotina</taxon>
        <taxon>Eurotiomycetes</taxon>
        <taxon>Eurotiomycetidae</taxon>
        <taxon>Eurotiales</taxon>
        <taxon>Aspergillaceae</taxon>
        <taxon>Aspergillus</taxon>
    </lineage>
</organism>
<name>A0A7R8AM90_9EURO</name>
<dbReference type="OrthoDB" id="5333823at2759"/>
<gene>
    <name evidence="3" type="ORF">APUU_40530A</name>
</gene>
<dbReference type="PANTHER" id="PTHR37534">
    <property type="entry name" value="TRANSCRIPTIONAL ACTIVATOR PROTEIN UGA3"/>
    <property type="match status" value="1"/>
</dbReference>
<dbReference type="GO" id="GO:0045944">
    <property type="term" value="P:positive regulation of transcription by RNA polymerase II"/>
    <property type="evidence" value="ECO:0007669"/>
    <property type="project" value="TreeGrafter"/>
</dbReference>
<keyword evidence="2" id="KW-0539">Nucleus</keyword>
<dbReference type="AlphaFoldDB" id="A0A7R8AM90"/>
<dbReference type="RefSeq" id="XP_041556280.1">
    <property type="nucleotide sequence ID" value="XM_041703612.1"/>
</dbReference>
<dbReference type="GO" id="GO:0000976">
    <property type="term" value="F:transcription cis-regulatory region binding"/>
    <property type="evidence" value="ECO:0007669"/>
    <property type="project" value="TreeGrafter"/>
</dbReference>
<evidence type="ECO:0008006" key="5">
    <source>
        <dbReference type="Google" id="ProtNLM"/>
    </source>
</evidence>
<evidence type="ECO:0000313" key="4">
    <source>
        <dbReference type="Proteomes" id="UP000654913"/>
    </source>
</evidence>
<comment type="subcellular location">
    <subcellularLocation>
        <location evidence="1">Nucleus</location>
    </subcellularLocation>
</comment>
<dbReference type="InterPro" id="IPR021858">
    <property type="entry name" value="Fun_TF"/>
</dbReference>